<dbReference type="Proteomes" id="UP000298138">
    <property type="component" value="Unassembled WGS sequence"/>
</dbReference>
<evidence type="ECO:0000313" key="2">
    <source>
        <dbReference type="Proteomes" id="UP000298138"/>
    </source>
</evidence>
<protein>
    <submittedName>
        <fullName evidence="1">Uncharacterized protein</fullName>
    </submittedName>
</protein>
<evidence type="ECO:0000313" key="1">
    <source>
        <dbReference type="EMBL" id="TGZ77308.1"/>
    </source>
</evidence>
<keyword evidence="2" id="KW-1185">Reference proteome</keyword>
<proteinExistence type="predicted"/>
<accession>A0A4S2MR60</accession>
<organism evidence="1 2">
    <name type="scientific">Ascodesmis nigricans</name>
    <dbReference type="NCBI Taxonomy" id="341454"/>
    <lineage>
        <taxon>Eukaryota</taxon>
        <taxon>Fungi</taxon>
        <taxon>Dikarya</taxon>
        <taxon>Ascomycota</taxon>
        <taxon>Pezizomycotina</taxon>
        <taxon>Pezizomycetes</taxon>
        <taxon>Pezizales</taxon>
        <taxon>Ascodesmidaceae</taxon>
        <taxon>Ascodesmis</taxon>
    </lineage>
</organism>
<name>A0A4S2MR60_9PEZI</name>
<reference evidence="1 2" key="1">
    <citation type="submission" date="2019-04" db="EMBL/GenBank/DDBJ databases">
        <title>Comparative genomics and transcriptomics to analyze fruiting body development in filamentous ascomycetes.</title>
        <authorList>
            <consortium name="DOE Joint Genome Institute"/>
            <person name="Lutkenhaus R."/>
            <person name="Traeger S."/>
            <person name="Breuer J."/>
            <person name="Kuo A."/>
            <person name="Lipzen A."/>
            <person name="Pangilinan J."/>
            <person name="Dilworth D."/>
            <person name="Sandor L."/>
            <person name="Poggeler S."/>
            <person name="Barry K."/>
            <person name="Grigoriev I.V."/>
            <person name="Nowrousian M."/>
        </authorList>
    </citation>
    <scope>NUCLEOTIDE SEQUENCE [LARGE SCALE GENOMIC DNA]</scope>
    <source>
        <strain evidence="1 2">CBS 389.68</strain>
    </source>
</reference>
<dbReference type="EMBL" id="ML220155">
    <property type="protein sequence ID" value="TGZ77308.1"/>
    <property type="molecule type" value="Genomic_DNA"/>
</dbReference>
<gene>
    <name evidence="1" type="ORF">EX30DRAFT_205213</name>
</gene>
<dbReference type="InParanoid" id="A0A4S2MR60"/>
<dbReference type="AlphaFoldDB" id="A0A4S2MR60"/>
<sequence>MTTHPQHVVAEFFINLWVPHHIRAEGQVLEERQACACPRQSRKIDSTRISSTASCLLFATFMDPLSSYNHPSARLPSMERNSTSITSRIKKDYDGTIRLTAGDSLLWWLLHRARFTRYHHQCFPCQVLQLHQWQTKHDSKIQNERISKHNIAEICFFTVLQSSRGAAEFFQTSQLIRTTQNTCQHPFRLGESFPTSHSY</sequence>